<proteinExistence type="predicted"/>
<gene>
    <name evidence="2" type="ORF">BEN51_10485</name>
</gene>
<feature type="domain" description="Prenylated flavin chaperone LpdD-like" evidence="1">
    <location>
        <begin position="9"/>
        <end position="121"/>
    </location>
</feature>
<protein>
    <recommendedName>
        <fullName evidence="1">Prenylated flavin chaperone LpdD-like domain-containing protein</fullName>
    </recommendedName>
</protein>
<evidence type="ECO:0000313" key="2">
    <source>
        <dbReference type="EMBL" id="ASW43895.1"/>
    </source>
</evidence>
<dbReference type="OrthoDB" id="5878625at2"/>
<dbReference type="AlphaFoldDB" id="A0A343JED7"/>
<sequence>MINLTKQFKNKEITLTALFMGKDLNVSIYGGDLPHIGAIALGIPRPSLEDKNKISSSVSLLTITGHKEDVIVQRLAKVLSKNLNSTVVVSCGIHYDNITLEDIEAINLLISDLTDELISKLS</sequence>
<name>A0A343JED7_9CLOT</name>
<dbReference type="RefSeq" id="WP_119866030.1">
    <property type="nucleotide sequence ID" value="NZ_CP016786.1"/>
</dbReference>
<dbReference type="KEGG" id="cia:BEN51_10485"/>
<dbReference type="EMBL" id="CP016786">
    <property type="protein sequence ID" value="ASW43895.1"/>
    <property type="molecule type" value="Genomic_DNA"/>
</dbReference>
<dbReference type="Pfam" id="PF21758">
    <property type="entry name" value="PAC_bac"/>
    <property type="match status" value="1"/>
</dbReference>
<dbReference type="InterPro" id="IPR048844">
    <property type="entry name" value="LpdD_chaperone-like"/>
</dbReference>
<dbReference type="Proteomes" id="UP000264883">
    <property type="component" value="Chromosome"/>
</dbReference>
<evidence type="ECO:0000313" key="3">
    <source>
        <dbReference type="Proteomes" id="UP000264883"/>
    </source>
</evidence>
<organism evidence="2 3">
    <name type="scientific">Clostridium isatidis</name>
    <dbReference type="NCBI Taxonomy" id="182773"/>
    <lineage>
        <taxon>Bacteria</taxon>
        <taxon>Bacillati</taxon>
        <taxon>Bacillota</taxon>
        <taxon>Clostridia</taxon>
        <taxon>Eubacteriales</taxon>
        <taxon>Clostridiaceae</taxon>
        <taxon>Clostridium</taxon>
    </lineage>
</organism>
<evidence type="ECO:0000259" key="1">
    <source>
        <dbReference type="Pfam" id="PF21758"/>
    </source>
</evidence>
<reference evidence="2 3" key="1">
    <citation type="submission" date="2016-08" db="EMBL/GenBank/DDBJ databases">
        <title>Complete Genome Sequence Of The Indigo Reducing Clostridium isatidis DSM15098.</title>
        <authorList>
            <person name="Little G.T."/>
            <person name="Minton N.P."/>
        </authorList>
    </citation>
    <scope>NUCLEOTIDE SEQUENCE [LARGE SCALE GENOMIC DNA]</scope>
    <source>
        <strain evidence="2 3">DSM 15098</strain>
    </source>
</reference>
<keyword evidence="3" id="KW-1185">Reference proteome</keyword>
<accession>A0A343JED7</accession>